<evidence type="ECO:0000313" key="2">
    <source>
        <dbReference type="EMBL" id="KAJ3649855.1"/>
    </source>
</evidence>
<organism evidence="2 3">
    <name type="scientific">Zophobas morio</name>
    <dbReference type="NCBI Taxonomy" id="2755281"/>
    <lineage>
        <taxon>Eukaryota</taxon>
        <taxon>Metazoa</taxon>
        <taxon>Ecdysozoa</taxon>
        <taxon>Arthropoda</taxon>
        <taxon>Hexapoda</taxon>
        <taxon>Insecta</taxon>
        <taxon>Pterygota</taxon>
        <taxon>Neoptera</taxon>
        <taxon>Endopterygota</taxon>
        <taxon>Coleoptera</taxon>
        <taxon>Polyphaga</taxon>
        <taxon>Cucujiformia</taxon>
        <taxon>Tenebrionidae</taxon>
        <taxon>Zophobas</taxon>
    </lineage>
</organism>
<dbReference type="Proteomes" id="UP001168821">
    <property type="component" value="Unassembled WGS sequence"/>
</dbReference>
<accession>A0AA38I6D6</accession>
<feature type="compositionally biased region" description="Polar residues" evidence="1">
    <location>
        <begin position="31"/>
        <end position="45"/>
    </location>
</feature>
<feature type="compositionally biased region" description="Polar residues" evidence="1">
    <location>
        <begin position="74"/>
        <end position="92"/>
    </location>
</feature>
<proteinExistence type="predicted"/>
<dbReference type="EMBL" id="JALNTZ010000006">
    <property type="protein sequence ID" value="KAJ3649855.1"/>
    <property type="molecule type" value="Genomic_DNA"/>
</dbReference>
<dbReference type="AlphaFoldDB" id="A0AA38I6D6"/>
<keyword evidence="3" id="KW-1185">Reference proteome</keyword>
<comment type="caution">
    <text evidence="2">The sequence shown here is derived from an EMBL/GenBank/DDBJ whole genome shotgun (WGS) entry which is preliminary data.</text>
</comment>
<reference evidence="2" key="1">
    <citation type="journal article" date="2023" name="G3 (Bethesda)">
        <title>Whole genome assemblies of Zophobas morio and Tenebrio molitor.</title>
        <authorList>
            <person name="Kaur S."/>
            <person name="Stinson S.A."/>
            <person name="diCenzo G.C."/>
        </authorList>
    </citation>
    <scope>NUCLEOTIDE SEQUENCE</scope>
    <source>
        <strain evidence="2">QUZm001</strain>
    </source>
</reference>
<sequence>MKKRPASVTSDDSLGKFMENFGHQRQDGAKATTSFLSPTTPTNRNQSKETKTTDPLIESPSKSAESATRRPRTSKNYVSNPNGLSSELRPTS</sequence>
<feature type="region of interest" description="Disordered" evidence="1">
    <location>
        <begin position="1"/>
        <end position="92"/>
    </location>
</feature>
<evidence type="ECO:0000313" key="3">
    <source>
        <dbReference type="Proteomes" id="UP001168821"/>
    </source>
</evidence>
<protein>
    <submittedName>
        <fullName evidence="2">Uncharacterized protein</fullName>
    </submittedName>
</protein>
<name>A0AA38I6D6_9CUCU</name>
<evidence type="ECO:0000256" key="1">
    <source>
        <dbReference type="SAM" id="MobiDB-lite"/>
    </source>
</evidence>
<gene>
    <name evidence="2" type="ORF">Zmor_021573</name>
</gene>